<evidence type="ECO:0000313" key="2">
    <source>
        <dbReference type="Proteomes" id="UP001194580"/>
    </source>
</evidence>
<gene>
    <name evidence="1" type="ORF">BGZ95_006814</name>
</gene>
<dbReference type="AlphaFoldDB" id="A0AAD4DFN9"/>
<dbReference type="Proteomes" id="UP001194580">
    <property type="component" value="Unassembled WGS sequence"/>
</dbReference>
<sequence length="189" mass="20890">MTQTFFRQVLAPQVMQHPAYKTLSKKNGNSADTDTPSTLGLECRVITRNVQSPEMPLQGYVLMWSSTTVASHPQTASIQRSIDLLCPSSATAATATPSTISEMDLALMLDIPGRLPTTEPEMRAMIEVSYWHQDNNSPSDDSSPVLLTAFAAQPDQIPAIQTHFKRYRDATRTLFNITLKLHIQAMADP</sequence>
<protein>
    <submittedName>
        <fullName evidence="1">Uncharacterized protein</fullName>
    </submittedName>
</protein>
<accession>A0AAD4DFN9</accession>
<evidence type="ECO:0000313" key="1">
    <source>
        <dbReference type="EMBL" id="KAG0276943.1"/>
    </source>
</evidence>
<proteinExistence type="predicted"/>
<comment type="caution">
    <text evidence="1">The sequence shown here is derived from an EMBL/GenBank/DDBJ whole genome shotgun (WGS) entry which is preliminary data.</text>
</comment>
<dbReference type="EMBL" id="JAAAIL010000321">
    <property type="protein sequence ID" value="KAG0276943.1"/>
    <property type="molecule type" value="Genomic_DNA"/>
</dbReference>
<keyword evidence="2" id="KW-1185">Reference proteome</keyword>
<name>A0AAD4DFN9_9FUNG</name>
<reference evidence="1" key="1">
    <citation type="journal article" date="2020" name="Fungal Divers.">
        <title>Resolving the Mortierellaceae phylogeny through synthesis of multi-gene phylogenetics and phylogenomics.</title>
        <authorList>
            <person name="Vandepol N."/>
            <person name="Liber J."/>
            <person name="Desiro A."/>
            <person name="Na H."/>
            <person name="Kennedy M."/>
            <person name="Barry K."/>
            <person name="Grigoriev I.V."/>
            <person name="Miller A.N."/>
            <person name="O'Donnell K."/>
            <person name="Stajich J.E."/>
            <person name="Bonito G."/>
        </authorList>
    </citation>
    <scope>NUCLEOTIDE SEQUENCE</scope>
    <source>
        <strain evidence="1">NRRL 28262</strain>
    </source>
</reference>
<organism evidence="1 2">
    <name type="scientific">Linnemannia exigua</name>
    <dbReference type="NCBI Taxonomy" id="604196"/>
    <lineage>
        <taxon>Eukaryota</taxon>
        <taxon>Fungi</taxon>
        <taxon>Fungi incertae sedis</taxon>
        <taxon>Mucoromycota</taxon>
        <taxon>Mortierellomycotina</taxon>
        <taxon>Mortierellomycetes</taxon>
        <taxon>Mortierellales</taxon>
        <taxon>Mortierellaceae</taxon>
        <taxon>Linnemannia</taxon>
    </lineage>
</organism>